<dbReference type="InterPro" id="IPR045087">
    <property type="entry name" value="Cu-oxidase_fam"/>
</dbReference>
<feature type="domain" description="Plastocyanin-like" evidence="8">
    <location>
        <begin position="437"/>
        <end position="558"/>
    </location>
</feature>
<dbReference type="CDD" id="cd13854">
    <property type="entry name" value="CuRO_1_MaLCC_like"/>
    <property type="match status" value="1"/>
</dbReference>
<feature type="domain" description="Plastocyanin-like" evidence="9">
    <location>
        <begin position="97"/>
        <end position="211"/>
    </location>
</feature>
<dbReference type="EMBL" id="JAGMWT010000005">
    <property type="protein sequence ID" value="KAH7128332.1"/>
    <property type="molecule type" value="Genomic_DNA"/>
</dbReference>
<evidence type="ECO:0000256" key="3">
    <source>
        <dbReference type="ARBA" id="ARBA00023002"/>
    </source>
</evidence>
<comment type="caution">
    <text evidence="10">The sequence shown here is derived from an EMBL/GenBank/DDBJ whole genome shotgun (WGS) entry which is preliminary data.</text>
</comment>
<dbReference type="OrthoDB" id="2121828at2759"/>
<feature type="chain" id="PRO_5040147904" evidence="6">
    <location>
        <begin position="24"/>
        <end position="597"/>
    </location>
</feature>
<evidence type="ECO:0000259" key="9">
    <source>
        <dbReference type="Pfam" id="PF07732"/>
    </source>
</evidence>
<evidence type="ECO:0000313" key="10">
    <source>
        <dbReference type="EMBL" id="KAH7128332.1"/>
    </source>
</evidence>
<dbReference type="PANTHER" id="PTHR11709:SF71">
    <property type="entry name" value="OXIDOREDUCTASE TPCJ"/>
    <property type="match status" value="1"/>
</dbReference>
<gene>
    <name evidence="10" type="ORF">B0J11DRAFT_430854</name>
</gene>
<feature type="domain" description="Plastocyanin-like" evidence="7">
    <location>
        <begin position="222"/>
        <end position="367"/>
    </location>
</feature>
<dbReference type="Proteomes" id="UP000700596">
    <property type="component" value="Unassembled WGS sequence"/>
</dbReference>
<evidence type="ECO:0000256" key="1">
    <source>
        <dbReference type="ARBA" id="ARBA00010609"/>
    </source>
</evidence>
<accession>A0A9P9E072</accession>
<dbReference type="Gene3D" id="2.60.40.420">
    <property type="entry name" value="Cupredoxins - blue copper proteins"/>
    <property type="match status" value="3"/>
</dbReference>
<evidence type="ECO:0000256" key="4">
    <source>
        <dbReference type="ARBA" id="ARBA00023008"/>
    </source>
</evidence>
<feature type="region of interest" description="Disordered" evidence="5">
    <location>
        <begin position="44"/>
        <end position="66"/>
    </location>
</feature>
<keyword evidence="6" id="KW-0732">Signal</keyword>
<keyword evidence="11" id="KW-1185">Reference proteome</keyword>
<dbReference type="InterPro" id="IPR008972">
    <property type="entry name" value="Cupredoxin"/>
</dbReference>
<evidence type="ECO:0000259" key="8">
    <source>
        <dbReference type="Pfam" id="PF07731"/>
    </source>
</evidence>
<proteinExistence type="inferred from homology"/>
<dbReference type="Pfam" id="PF07732">
    <property type="entry name" value="Cu-oxidase_3"/>
    <property type="match status" value="1"/>
</dbReference>
<dbReference type="Pfam" id="PF00394">
    <property type="entry name" value="Cu-oxidase"/>
    <property type="match status" value="1"/>
</dbReference>
<dbReference type="GO" id="GO:0005507">
    <property type="term" value="F:copper ion binding"/>
    <property type="evidence" value="ECO:0007669"/>
    <property type="project" value="InterPro"/>
</dbReference>
<dbReference type="FunFam" id="2.60.40.420:FF:000045">
    <property type="entry name" value="Laccase 2"/>
    <property type="match status" value="1"/>
</dbReference>
<comment type="similarity">
    <text evidence="1">Belongs to the multicopper oxidase family.</text>
</comment>
<dbReference type="FunFam" id="2.60.40.420:FF:000021">
    <property type="entry name" value="Extracellular dihydrogeodin oxidase/laccase"/>
    <property type="match status" value="1"/>
</dbReference>
<feature type="signal peptide" evidence="6">
    <location>
        <begin position="1"/>
        <end position="23"/>
    </location>
</feature>
<reference evidence="10" key="1">
    <citation type="journal article" date="2021" name="Nat. Commun.">
        <title>Genetic determinants of endophytism in the Arabidopsis root mycobiome.</title>
        <authorList>
            <person name="Mesny F."/>
            <person name="Miyauchi S."/>
            <person name="Thiergart T."/>
            <person name="Pickel B."/>
            <person name="Atanasova L."/>
            <person name="Karlsson M."/>
            <person name="Huettel B."/>
            <person name="Barry K.W."/>
            <person name="Haridas S."/>
            <person name="Chen C."/>
            <person name="Bauer D."/>
            <person name="Andreopoulos W."/>
            <person name="Pangilinan J."/>
            <person name="LaButti K."/>
            <person name="Riley R."/>
            <person name="Lipzen A."/>
            <person name="Clum A."/>
            <person name="Drula E."/>
            <person name="Henrissat B."/>
            <person name="Kohler A."/>
            <person name="Grigoriev I.V."/>
            <person name="Martin F.M."/>
            <person name="Hacquard S."/>
        </authorList>
    </citation>
    <scope>NUCLEOTIDE SEQUENCE</scope>
    <source>
        <strain evidence="10">MPI-CAGE-CH-0243</strain>
    </source>
</reference>
<evidence type="ECO:0000256" key="6">
    <source>
        <dbReference type="SAM" id="SignalP"/>
    </source>
</evidence>
<keyword evidence="4" id="KW-0186">Copper</keyword>
<sequence length="597" mass="65894">MLHSLTFYAILCALLCFSTFAIALPSERWDVRRHEVPWKKDGLFGHNNANTRRKQRDQDCSNGPTSRDCWGQGFTVETNFHHKWPKTGKIVKYDFDITNTTMSPDGVQKAMMVINGQYPGPTIVADWGDTIQVRVKNSLSKNGTGIHWHGLRQLGTVDMDGVGGSLECPIAPGDSRTYEFQASQYGTSWYHSHYSVQYADGLVGGMIINGPTTADYDIDLGILPFTDWFHMPIFTVNAAALHATGPPIANNILINGTMTSASGGKYAVTTLQHGKKHLLRLVNMGINNYIHVGLDGHDFTVIAADFVPIVPYKTSSLVLAVGQRYDVIIDACQPVQNYWLRVGTGGKCDGPNANGANIRSIFHYSGASGTPNSTASAPLPTGCYDETNIVPFVKNSVPQKLPQKINAGFTNTAAGGNLVQWLVNGSPMLIDFTRPTLQNVIDGNETYGVTENIFTIGEKDQWQYWVIQQDNTTAPIPHPIHLHGHDFFVLDHAENTQWTGDISRLKMNNPIRRDTATLPSKGYLVLAFESDNPGAWLMHCHIPFHVSAGFGLQFLERVDEIAGNLKKGDHFASSCKKWGNFQKEHYPNGFERGDSGL</sequence>
<dbReference type="PANTHER" id="PTHR11709">
    <property type="entry name" value="MULTI-COPPER OXIDASE"/>
    <property type="match status" value="1"/>
</dbReference>
<dbReference type="Pfam" id="PF07731">
    <property type="entry name" value="Cu-oxidase_2"/>
    <property type="match status" value="1"/>
</dbReference>
<name>A0A9P9E072_9PLEO</name>
<keyword evidence="3" id="KW-0560">Oxidoreductase</keyword>
<evidence type="ECO:0000256" key="2">
    <source>
        <dbReference type="ARBA" id="ARBA00022723"/>
    </source>
</evidence>
<dbReference type="InterPro" id="IPR011707">
    <property type="entry name" value="Cu-oxidase-like_N"/>
</dbReference>
<dbReference type="SUPFAM" id="SSF49503">
    <property type="entry name" value="Cupredoxins"/>
    <property type="match status" value="3"/>
</dbReference>
<organism evidence="10 11">
    <name type="scientific">Dendryphion nanum</name>
    <dbReference type="NCBI Taxonomy" id="256645"/>
    <lineage>
        <taxon>Eukaryota</taxon>
        <taxon>Fungi</taxon>
        <taxon>Dikarya</taxon>
        <taxon>Ascomycota</taxon>
        <taxon>Pezizomycotina</taxon>
        <taxon>Dothideomycetes</taxon>
        <taxon>Pleosporomycetidae</taxon>
        <taxon>Pleosporales</taxon>
        <taxon>Torulaceae</taxon>
        <taxon>Dendryphion</taxon>
    </lineage>
</organism>
<dbReference type="GO" id="GO:0016491">
    <property type="term" value="F:oxidoreductase activity"/>
    <property type="evidence" value="ECO:0007669"/>
    <property type="project" value="UniProtKB-KW"/>
</dbReference>
<evidence type="ECO:0000259" key="7">
    <source>
        <dbReference type="Pfam" id="PF00394"/>
    </source>
</evidence>
<dbReference type="AlphaFoldDB" id="A0A9P9E072"/>
<protein>
    <submittedName>
        <fullName evidence="10">Laccase</fullName>
    </submittedName>
</protein>
<dbReference type="InterPro" id="IPR011706">
    <property type="entry name" value="Cu-oxidase_C"/>
</dbReference>
<evidence type="ECO:0000256" key="5">
    <source>
        <dbReference type="SAM" id="MobiDB-lite"/>
    </source>
</evidence>
<evidence type="ECO:0000313" key="11">
    <source>
        <dbReference type="Proteomes" id="UP000700596"/>
    </source>
</evidence>
<dbReference type="InterPro" id="IPR001117">
    <property type="entry name" value="Cu-oxidase_2nd"/>
</dbReference>
<dbReference type="CDD" id="cd13901">
    <property type="entry name" value="CuRO_3_MaLCC_like"/>
    <property type="match status" value="1"/>
</dbReference>
<keyword evidence="2" id="KW-0479">Metal-binding</keyword>
<dbReference type="CDD" id="cd13880">
    <property type="entry name" value="CuRO_2_MaLCC_like"/>
    <property type="match status" value="1"/>
</dbReference>